<name>A0A645E2L4_9ZZZZ</name>
<comment type="caution">
    <text evidence="1">The sequence shown here is derived from an EMBL/GenBank/DDBJ whole genome shotgun (WGS) entry which is preliminary data.</text>
</comment>
<sequence length="108" mass="12260">MLPLRILGNLRPIEVAVISAELDHCRVAGQPLGNIPLHHLKPLRRGIAKLCTVDNLNAEAFGSHIHRSRFGIAESLSRIVIDDALRERVSPNHNRFPCRLFHDRFLLF</sequence>
<reference evidence="1" key="1">
    <citation type="submission" date="2019-08" db="EMBL/GenBank/DDBJ databases">
        <authorList>
            <person name="Kucharzyk K."/>
            <person name="Murdoch R.W."/>
            <person name="Higgins S."/>
            <person name="Loffler F."/>
        </authorList>
    </citation>
    <scope>NUCLEOTIDE SEQUENCE</scope>
</reference>
<gene>
    <name evidence="1" type="ORF">SDC9_142946</name>
</gene>
<evidence type="ECO:0000313" key="1">
    <source>
        <dbReference type="EMBL" id="MPM95791.1"/>
    </source>
</evidence>
<accession>A0A645E2L4</accession>
<protein>
    <submittedName>
        <fullName evidence="1">Uncharacterized protein</fullName>
    </submittedName>
</protein>
<proteinExistence type="predicted"/>
<dbReference type="AlphaFoldDB" id="A0A645E2L4"/>
<dbReference type="EMBL" id="VSSQ01042242">
    <property type="protein sequence ID" value="MPM95791.1"/>
    <property type="molecule type" value="Genomic_DNA"/>
</dbReference>
<organism evidence="1">
    <name type="scientific">bioreactor metagenome</name>
    <dbReference type="NCBI Taxonomy" id="1076179"/>
    <lineage>
        <taxon>unclassified sequences</taxon>
        <taxon>metagenomes</taxon>
        <taxon>ecological metagenomes</taxon>
    </lineage>
</organism>